<dbReference type="InterPro" id="IPR028082">
    <property type="entry name" value="Peripla_BP_I"/>
</dbReference>
<evidence type="ECO:0000256" key="4">
    <source>
        <dbReference type="ARBA" id="ARBA00022692"/>
    </source>
</evidence>
<keyword evidence="3 13" id="KW-0813">Transport</keyword>
<evidence type="ECO:0000256" key="6">
    <source>
        <dbReference type="ARBA" id="ARBA00022989"/>
    </source>
</evidence>
<dbReference type="InterPro" id="IPR001638">
    <property type="entry name" value="Solute-binding_3/MltF_N"/>
</dbReference>
<evidence type="ECO:0000256" key="7">
    <source>
        <dbReference type="ARBA" id="ARBA00023065"/>
    </source>
</evidence>
<dbReference type="InterPro" id="IPR044440">
    <property type="entry name" value="GABAb_receptor_plant_PBP1"/>
</dbReference>
<keyword evidence="15" id="KW-1185">Reference proteome</keyword>
<keyword evidence="4" id="KW-0812">Transmembrane</keyword>
<dbReference type="Gene3D" id="1.10.287.70">
    <property type="match status" value="1"/>
</dbReference>
<proteinExistence type="inferred from homology"/>
<keyword evidence="12 13" id="KW-0407">Ion channel</keyword>
<keyword evidence="9 13" id="KW-0675">Receptor</keyword>
<accession>A0A166CIL2</accession>
<gene>
    <name evidence="14" type="ORF">DCAR_0314392</name>
</gene>
<dbReference type="Gene3D" id="3.40.190.10">
    <property type="entry name" value="Periplasmic binding protein-like II"/>
    <property type="match status" value="3"/>
</dbReference>
<evidence type="ECO:0000256" key="10">
    <source>
        <dbReference type="ARBA" id="ARBA00023180"/>
    </source>
</evidence>
<evidence type="ECO:0000313" key="15">
    <source>
        <dbReference type="Proteomes" id="UP000077755"/>
    </source>
</evidence>
<dbReference type="CDD" id="cd13686">
    <property type="entry name" value="GluR_Plant"/>
    <property type="match status" value="1"/>
</dbReference>
<evidence type="ECO:0000256" key="11">
    <source>
        <dbReference type="ARBA" id="ARBA00023286"/>
    </source>
</evidence>
<sequence length="861" mass="96390">MEGGRNYRFTTTFHSFCALLIFFSLNFRYSHSEKEFAVGVILDTGSWNGRMVNSCIMIAASDFYNINGHYQTRIVTQIIDSKGDPLKALEAVQDLLKKNVGALFLGPEMSLDGTLLALLSEKAKVPMFSLGGSLTSSDEYPYFFQLSHSEALQSKATAALVESFQWKTVNFICEDSEFKSGVLSHLFEYFQEKSIQIGHISALSSMISDDGIRAQLNKLMSMQTKIFVVHMSPSLASRLFLSVKSLGMMSEGYAWILTDKTRNFINSEELMQQMEGALALKPYVPPSIKLQNLTLRWRKEFQDEGPFMNVKELSPSCVWAYDAIWVLAGAVEGAYTKQYPKLAEEHSSESKKILMKELVKTRLKGISGDFQIVNWTVSLLKAFEIVNVIREGERRVGFWEKGVGITSEIMHSSLSSNDLKVIIWPGGSITAPRVAWPRGKKLSVGIPKKNSFTEFISLEYDIHSNTTRALGFCADVFEAALEALQYEVPIEYIPFVDANGESKGTYTDLLYQIYLEKYDAVVGDVTITNNRSHFVDFTIPYTDIGVGTITKVKENKDMWIFTKPVGADLCLITAVFFILTAIVIWFIEKPFNKEFQGSLYQQIGTIFLSTLFLSSRQKLSSNLSRFVMFIWVILVLILTSSYTATLASLLTVQQIGLASRGANVGYQTDSFVERAIASNLNFMDYSLRPYSSAEEYADALSKGSKNGGVDGIIDEMPYIKAFLSKYSPDYAMVDSASTTNGFSFAFRKGSPLVPEISRAIAKLREEGTLDTLEKKWYNKPSSLVNQELPPKPQVLKVDSFGGLFVIGGVSLGLALFARIFYIIRSKLNIYNYMFQTLASGNLAIMLRHMISSSELKETTHV</sequence>
<dbReference type="Pfam" id="PF00060">
    <property type="entry name" value="Lig_chan"/>
    <property type="match status" value="1"/>
</dbReference>
<evidence type="ECO:0000256" key="12">
    <source>
        <dbReference type="ARBA" id="ARBA00023303"/>
    </source>
</evidence>
<keyword evidence="10" id="KW-0325">Glycoprotein</keyword>
<evidence type="ECO:0000313" key="14">
    <source>
        <dbReference type="EMBL" id="WOG95090.1"/>
    </source>
</evidence>
<dbReference type="InterPro" id="IPR017103">
    <property type="entry name" value="Iontropic_Glu_rcpt_pln"/>
</dbReference>
<keyword evidence="6" id="KW-1133">Transmembrane helix</keyword>
<dbReference type="InterPro" id="IPR015683">
    <property type="entry name" value="Ionotropic_Glu_rcpt"/>
</dbReference>
<evidence type="ECO:0000256" key="8">
    <source>
        <dbReference type="ARBA" id="ARBA00023136"/>
    </source>
</evidence>
<comment type="subcellular location">
    <subcellularLocation>
        <location evidence="1">Membrane</location>
        <topology evidence="1">Multi-pass membrane protein</topology>
    </subcellularLocation>
</comment>
<dbReference type="EMBL" id="CP093345">
    <property type="protein sequence ID" value="WOG95090.1"/>
    <property type="molecule type" value="Genomic_DNA"/>
</dbReference>
<dbReference type="SUPFAM" id="SSF53822">
    <property type="entry name" value="Periplasmic binding protein-like I"/>
    <property type="match status" value="1"/>
</dbReference>
<dbReference type="GO" id="GO:0016020">
    <property type="term" value="C:membrane"/>
    <property type="evidence" value="ECO:0007669"/>
    <property type="project" value="UniProtKB-SubCell"/>
</dbReference>
<comment type="similarity">
    <text evidence="2 13">Belongs to the glutamate-gated ion channel (TC 1.A.10.1) family.</text>
</comment>
<dbReference type="Pfam" id="PF01094">
    <property type="entry name" value="ANF_receptor"/>
    <property type="match status" value="1"/>
</dbReference>
<keyword evidence="7 13" id="KW-0406">Ion transport</keyword>
<dbReference type="PANTHER" id="PTHR18966">
    <property type="entry name" value="IONOTROPIC GLUTAMATE RECEPTOR"/>
    <property type="match status" value="1"/>
</dbReference>
<evidence type="ECO:0000256" key="1">
    <source>
        <dbReference type="ARBA" id="ARBA00004141"/>
    </source>
</evidence>
<name>A0A166CIL2_DAUCS</name>
<dbReference type="GO" id="GO:0015276">
    <property type="term" value="F:ligand-gated monoatomic ion channel activity"/>
    <property type="evidence" value="ECO:0007669"/>
    <property type="project" value="InterPro"/>
</dbReference>
<reference evidence="14" key="1">
    <citation type="journal article" date="2016" name="Nat. Genet.">
        <title>A high-quality carrot genome assembly provides new insights into carotenoid accumulation and asterid genome evolution.</title>
        <authorList>
            <person name="Iorizzo M."/>
            <person name="Ellison S."/>
            <person name="Senalik D."/>
            <person name="Zeng P."/>
            <person name="Satapoomin P."/>
            <person name="Huang J."/>
            <person name="Bowman M."/>
            <person name="Iovene M."/>
            <person name="Sanseverino W."/>
            <person name="Cavagnaro P."/>
            <person name="Yildiz M."/>
            <person name="Macko-Podgorni A."/>
            <person name="Moranska E."/>
            <person name="Grzebelus E."/>
            <person name="Grzebelus D."/>
            <person name="Ashrafi H."/>
            <person name="Zheng Z."/>
            <person name="Cheng S."/>
            <person name="Spooner D."/>
            <person name="Van Deynze A."/>
            <person name="Simon P."/>
        </authorList>
    </citation>
    <scope>NUCLEOTIDE SEQUENCE</scope>
    <source>
        <tissue evidence="14">Leaf</tissue>
    </source>
</reference>
<evidence type="ECO:0000256" key="2">
    <source>
        <dbReference type="ARBA" id="ARBA00008685"/>
    </source>
</evidence>
<protein>
    <recommendedName>
        <fullName evidence="13">Glutamate receptor</fullName>
    </recommendedName>
</protein>
<dbReference type="Gramene" id="KZN03942">
    <property type="protein sequence ID" value="KZN03942"/>
    <property type="gene ID" value="DCAR_012698"/>
</dbReference>
<keyword evidence="8 13" id="KW-0472">Membrane</keyword>
<dbReference type="FunFam" id="3.40.190.10:FF:000103">
    <property type="entry name" value="Glutamate receptor"/>
    <property type="match status" value="1"/>
</dbReference>
<dbReference type="Gene3D" id="3.40.50.2300">
    <property type="match status" value="2"/>
</dbReference>
<dbReference type="PIRSF" id="PIRSF037090">
    <property type="entry name" value="Iontro_Glu-like_rcpt_pln"/>
    <property type="match status" value="1"/>
</dbReference>
<dbReference type="Pfam" id="PF10613">
    <property type="entry name" value="Lig_chan-Glu_bd"/>
    <property type="match status" value="1"/>
</dbReference>
<dbReference type="InterPro" id="IPR001828">
    <property type="entry name" value="ANF_lig-bd_rcpt"/>
</dbReference>
<organism evidence="14 15">
    <name type="scientific">Daucus carota subsp. sativus</name>
    <name type="common">Carrot</name>
    <dbReference type="NCBI Taxonomy" id="79200"/>
    <lineage>
        <taxon>Eukaryota</taxon>
        <taxon>Viridiplantae</taxon>
        <taxon>Streptophyta</taxon>
        <taxon>Embryophyta</taxon>
        <taxon>Tracheophyta</taxon>
        <taxon>Spermatophyta</taxon>
        <taxon>Magnoliopsida</taxon>
        <taxon>eudicotyledons</taxon>
        <taxon>Gunneridae</taxon>
        <taxon>Pentapetalae</taxon>
        <taxon>asterids</taxon>
        <taxon>campanulids</taxon>
        <taxon>Apiales</taxon>
        <taxon>Apiaceae</taxon>
        <taxon>Apioideae</taxon>
        <taxon>Scandiceae</taxon>
        <taxon>Daucinae</taxon>
        <taxon>Daucus</taxon>
        <taxon>Daucus sect. Daucus</taxon>
    </lineage>
</organism>
<dbReference type="Proteomes" id="UP000077755">
    <property type="component" value="Chromosome 3"/>
</dbReference>
<comment type="function">
    <text evidence="13">Glutamate-gated receptor that probably acts as non-selective cation channel.</text>
</comment>
<dbReference type="SMART" id="SM00079">
    <property type="entry name" value="PBPe"/>
    <property type="match status" value="1"/>
</dbReference>
<evidence type="ECO:0000256" key="5">
    <source>
        <dbReference type="ARBA" id="ARBA00022729"/>
    </source>
</evidence>
<evidence type="ECO:0000256" key="13">
    <source>
        <dbReference type="PIRNR" id="PIRNR037090"/>
    </source>
</evidence>
<evidence type="ECO:0000256" key="3">
    <source>
        <dbReference type="ARBA" id="ARBA00022448"/>
    </source>
</evidence>
<dbReference type="SUPFAM" id="SSF53850">
    <property type="entry name" value="Periplasmic binding protein-like II"/>
    <property type="match status" value="1"/>
</dbReference>
<dbReference type="SMART" id="SM00062">
    <property type="entry name" value="PBPb"/>
    <property type="match status" value="1"/>
</dbReference>
<dbReference type="InterPro" id="IPR019594">
    <property type="entry name" value="Glu/Gly-bd"/>
</dbReference>
<dbReference type="OMA" id="AQYENFG"/>
<keyword evidence="5" id="KW-0732">Signal</keyword>
<dbReference type="AlphaFoldDB" id="A0A166CIL2"/>
<dbReference type="InterPro" id="IPR001320">
    <property type="entry name" value="Iontro_rcpt_C"/>
</dbReference>
<dbReference type="CDD" id="cd19990">
    <property type="entry name" value="PBP1_GABAb_receptor_plant"/>
    <property type="match status" value="1"/>
</dbReference>
<evidence type="ECO:0000256" key="9">
    <source>
        <dbReference type="ARBA" id="ARBA00023170"/>
    </source>
</evidence>
<keyword evidence="11 13" id="KW-1071">Ligand-gated ion channel</keyword>
<reference evidence="14" key="2">
    <citation type="submission" date="2022-03" db="EMBL/GenBank/DDBJ databases">
        <title>Draft title - Genomic analysis of global carrot germplasm unveils the trajectory of domestication and the origin of high carotenoid orange carrot.</title>
        <authorList>
            <person name="Iorizzo M."/>
            <person name="Ellison S."/>
            <person name="Senalik D."/>
            <person name="Macko-Podgorni A."/>
            <person name="Grzebelus D."/>
            <person name="Bostan H."/>
            <person name="Rolling W."/>
            <person name="Curaba J."/>
            <person name="Simon P."/>
        </authorList>
    </citation>
    <scope>NUCLEOTIDE SEQUENCE</scope>
    <source>
        <tissue evidence="14">Leaf</tissue>
    </source>
</reference>